<feature type="domain" description="Neurotransmitter-gated ion-channel transmembrane" evidence="8">
    <location>
        <begin position="760"/>
        <end position="1027"/>
    </location>
</feature>
<dbReference type="InterPro" id="IPR006029">
    <property type="entry name" value="Neurotrans-gated_channel_TM"/>
</dbReference>
<accession>A0ABN8NG88</accession>
<dbReference type="InterPro" id="IPR006202">
    <property type="entry name" value="Neur_chan_lig-bd"/>
</dbReference>
<dbReference type="EMBL" id="CALNXK010000021">
    <property type="protein sequence ID" value="CAH3108370.1"/>
    <property type="molecule type" value="Genomic_DNA"/>
</dbReference>
<feature type="transmembrane region" description="Helical" evidence="5">
    <location>
        <begin position="467"/>
        <end position="491"/>
    </location>
</feature>
<evidence type="ECO:0000313" key="10">
    <source>
        <dbReference type="Proteomes" id="UP001159405"/>
    </source>
</evidence>
<evidence type="ECO:0000313" key="9">
    <source>
        <dbReference type="EMBL" id="CAH3108370.1"/>
    </source>
</evidence>
<feature type="transmembrane region" description="Helical" evidence="5">
    <location>
        <begin position="256"/>
        <end position="273"/>
    </location>
</feature>
<evidence type="ECO:0000256" key="1">
    <source>
        <dbReference type="ARBA" id="ARBA00004141"/>
    </source>
</evidence>
<feature type="domain" description="Neurotransmitter-gated ion-channel transmembrane" evidence="8">
    <location>
        <begin position="232"/>
        <end position="479"/>
    </location>
</feature>
<dbReference type="Pfam" id="PF02931">
    <property type="entry name" value="Neur_chan_LBD"/>
    <property type="match status" value="2"/>
</dbReference>
<evidence type="ECO:0000256" key="3">
    <source>
        <dbReference type="ARBA" id="ARBA00022989"/>
    </source>
</evidence>
<dbReference type="CDD" id="cd19051">
    <property type="entry name" value="LGIC_TM_cation"/>
    <property type="match status" value="2"/>
</dbReference>
<keyword evidence="5" id="KW-0813">Transport</keyword>
<comment type="similarity">
    <text evidence="5">Belongs to the ligand-gated ion channel (TC 1.A.9) family.</text>
</comment>
<keyword evidence="2 5" id="KW-0812">Transmembrane</keyword>
<dbReference type="Proteomes" id="UP001159405">
    <property type="component" value="Unassembled WGS sequence"/>
</dbReference>
<feature type="domain" description="Neurotransmitter-gated ion-channel ligand-binding" evidence="7">
    <location>
        <begin position="11"/>
        <end position="223"/>
    </location>
</feature>
<feature type="transmembrane region" description="Helical" evidence="5">
    <location>
        <begin position="1011"/>
        <end position="1031"/>
    </location>
</feature>
<comment type="caution">
    <text evidence="5">Lacks conserved residue(s) required for the propagation of feature annotation.</text>
</comment>
<evidence type="ECO:0000259" key="8">
    <source>
        <dbReference type="Pfam" id="PF02932"/>
    </source>
</evidence>
<feature type="domain" description="Neurotransmitter-gated ion-channel ligand-binding" evidence="7">
    <location>
        <begin position="543"/>
        <end position="751"/>
    </location>
</feature>
<feature type="compositionally biased region" description="Basic residues" evidence="6">
    <location>
        <begin position="875"/>
        <end position="893"/>
    </location>
</feature>
<keyword evidence="10" id="KW-1185">Reference proteome</keyword>
<dbReference type="PRINTS" id="PR00252">
    <property type="entry name" value="NRIONCHANNEL"/>
</dbReference>
<dbReference type="SUPFAM" id="SSF63712">
    <property type="entry name" value="Nicotinic receptor ligand binding domain-like"/>
    <property type="match status" value="2"/>
</dbReference>
<gene>
    <name evidence="9" type="ORF">PLOB_00017870</name>
</gene>
<feature type="transmembrane region" description="Helical" evidence="5">
    <location>
        <begin position="288"/>
        <end position="310"/>
    </location>
</feature>
<comment type="caution">
    <text evidence="9">The sequence shown here is derived from an EMBL/GenBank/DDBJ whole genome shotgun (WGS) entry which is preliminary data.</text>
</comment>
<dbReference type="Gene3D" id="2.70.170.10">
    <property type="entry name" value="Neurotransmitter-gated ion-channel ligand-binding domain"/>
    <property type="match status" value="2"/>
</dbReference>
<name>A0ABN8NG88_9CNID</name>
<dbReference type="PROSITE" id="PS00236">
    <property type="entry name" value="NEUROTR_ION_CHANNEL"/>
    <property type="match status" value="2"/>
</dbReference>
<dbReference type="Gene3D" id="1.20.58.390">
    <property type="entry name" value="Neurotransmitter-gated ion-channel transmembrane domain"/>
    <property type="match status" value="2"/>
</dbReference>
<reference evidence="9 10" key="1">
    <citation type="submission" date="2022-05" db="EMBL/GenBank/DDBJ databases">
        <authorList>
            <consortium name="Genoscope - CEA"/>
            <person name="William W."/>
        </authorList>
    </citation>
    <scope>NUCLEOTIDE SEQUENCE [LARGE SCALE GENOMIC DNA]</scope>
</reference>
<feature type="transmembrane region" description="Helical" evidence="5">
    <location>
        <begin position="818"/>
        <end position="840"/>
    </location>
</feature>
<feature type="non-terminal residue" evidence="9">
    <location>
        <position position="1"/>
    </location>
</feature>
<dbReference type="InterPro" id="IPR036719">
    <property type="entry name" value="Neuro-gated_channel_TM_sf"/>
</dbReference>
<evidence type="ECO:0000256" key="6">
    <source>
        <dbReference type="SAM" id="MobiDB-lite"/>
    </source>
</evidence>
<dbReference type="Pfam" id="PF02932">
    <property type="entry name" value="Neur_chan_memb"/>
    <property type="match status" value="2"/>
</dbReference>
<feature type="transmembrane region" description="Helical" evidence="5">
    <location>
        <begin position="511"/>
        <end position="534"/>
    </location>
</feature>
<keyword evidence="3 5" id="KW-1133">Transmembrane helix</keyword>
<sequence length="1041" mass="120201">GSRNDYVSHERKLHKRLFNSSDYYSVDLLPRLDKSHVINIRFGFELVKIVEVNAKEQSIIVIAWVTQRWENPLLRWNESEFGGIEKIHLEAKRVWVPDILLYNNNDDEDHFVGGRTTFRSGVTLNSNGTTTWSNPMMFTSVCQINVKYFPFDIQKCHLKFGSWNYDAQTLNITPMNYKFPSKDFQENGEWKVTMVKIKRKEEMYQCCTEPYVDVTVTIKMARQSMDYFIKFILPCCLISSMIFLGFVLPPESGERIGLSITVLLAMTVFQQLTSEIMPPYDFPILGQYYFAIILEIGASVVVTTMILNFYHRTNRKMPRWMKKLVINWIAVIVFLTDTPETRKIKRRKSSRRSRRKITRLANDTAIAKLTEDGKDQHSQGFNVTFSDTMYCGTPSSETIGTEMENLGCQNNYGINTFQFMINNHEGVDNTTKEETRSYREDGEHLSEDELAIRHWEWTLVARILDRFFLVVAVICGIVTVSAIFLRAPMLWDASPKLTINNAELMIEENRLMEFLAFLLILVSIIQLDTICVFAEEAKRNVTQALFTKLFDGYQKEFLPRLNESEPVQVHFEFEIITIKEVNAKDQTITVYGWTEQKWHNPLLQWNASEYGGIKSIQTSADKVWVPDILMYYNIDFLDRIGGGPTSYKTNVITRSNGDSYWFCPALFQTACAIDITYFPFDMQTCHLKFGSWSSGSQEIKLSTRPMNKSTISKEYVNNGEWQLIRVASEKNVFQYKNGPYDDITLTLVIARVYFTYFVNLIVPCFLISTMIFLGFILPPECGERIGLSITVLLAMTVFQQLTANIFPSFDFPLLGQYYFATSVEISFSLVATTIVLNFTASKNKKMPSWLRKLLLKWLARVVFLRNTVERSCPKPNRRRRSMRGKSVRQHMRRNAPGARQNGSVAQMIFDEASSKEKRDDRLVEELNNVFIVSKNLDCGGMRYANSITSSELNGHGPGNLVLSNAEYEEVWDEMEVPFTGVLDENGEELEEDELTFRQWEWVMAARVLDRALLWVSIITGIVTFVAIFMRAPRLQDILFGS</sequence>
<comment type="subcellular location">
    <subcellularLocation>
        <location evidence="1">Membrane</location>
        <topology evidence="1">Multi-pass membrane protein</topology>
    </subcellularLocation>
</comment>
<proteinExistence type="inferred from homology"/>
<organism evidence="9 10">
    <name type="scientific">Porites lobata</name>
    <dbReference type="NCBI Taxonomy" id="104759"/>
    <lineage>
        <taxon>Eukaryota</taxon>
        <taxon>Metazoa</taxon>
        <taxon>Cnidaria</taxon>
        <taxon>Anthozoa</taxon>
        <taxon>Hexacorallia</taxon>
        <taxon>Scleractinia</taxon>
        <taxon>Fungiina</taxon>
        <taxon>Poritidae</taxon>
        <taxon>Porites</taxon>
    </lineage>
</organism>
<keyword evidence="4 5" id="KW-0472">Membrane</keyword>
<feature type="transmembrane region" description="Helical" evidence="5">
    <location>
        <begin position="753"/>
        <end position="778"/>
    </location>
</feature>
<keyword evidence="5" id="KW-0406">Ion transport</keyword>
<dbReference type="CDD" id="cd18997">
    <property type="entry name" value="LGIC_ECD_nAChR"/>
    <property type="match status" value="2"/>
</dbReference>
<dbReference type="InterPro" id="IPR036734">
    <property type="entry name" value="Neur_chan_lig-bd_sf"/>
</dbReference>
<dbReference type="InterPro" id="IPR006201">
    <property type="entry name" value="Neur_channel"/>
</dbReference>
<dbReference type="SUPFAM" id="SSF90112">
    <property type="entry name" value="Neurotransmitter-gated ion-channel transmembrane pore"/>
    <property type="match status" value="2"/>
</dbReference>
<dbReference type="InterPro" id="IPR038050">
    <property type="entry name" value="Neuro_actylchol_rec"/>
</dbReference>
<feature type="region of interest" description="Disordered" evidence="6">
    <location>
        <begin position="873"/>
        <end position="901"/>
    </location>
</feature>
<dbReference type="InterPro" id="IPR018000">
    <property type="entry name" value="Neurotransmitter_ion_chnl_CS"/>
</dbReference>
<evidence type="ECO:0000256" key="5">
    <source>
        <dbReference type="RuleBase" id="RU000687"/>
    </source>
</evidence>
<keyword evidence="5" id="KW-0407">Ion channel</keyword>
<evidence type="ECO:0000259" key="7">
    <source>
        <dbReference type="Pfam" id="PF02931"/>
    </source>
</evidence>
<evidence type="ECO:0000256" key="2">
    <source>
        <dbReference type="ARBA" id="ARBA00022692"/>
    </source>
</evidence>
<protein>
    <submittedName>
        <fullName evidence="9">Uncharacterized protein</fullName>
    </submittedName>
</protein>
<feature type="transmembrane region" description="Helical" evidence="5">
    <location>
        <begin position="227"/>
        <end position="249"/>
    </location>
</feature>
<evidence type="ECO:0000256" key="4">
    <source>
        <dbReference type="ARBA" id="ARBA00023136"/>
    </source>
</evidence>
<dbReference type="PANTHER" id="PTHR18945">
    <property type="entry name" value="NEUROTRANSMITTER GATED ION CHANNEL"/>
    <property type="match status" value="1"/>
</dbReference>